<dbReference type="PRINTS" id="PR00364">
    <property type="entry name" value="DISEASERSIST"/>
</dbReference>
<proteinExistence type="predicted"/>
<dbReference type="KEGG" id="sgm:GCM10017557_00630"/>
<dbReference type="Gene3D" id="3.40.50.300">
    <property type="entry name" value="P-loop containing nucleotide triphosphate hydrolases"/>
    <property type="match status" value="1"/>
</dbReference>
<dbReference type="InterPro" id="IPR011990">
    <property type="entry name" value="TPR-like_helical_dom_sf"/>
</dbReference>
<keyword evidence="4" id="KW-1185">Reference proteome</keyword>
<dbReference type="EMBL" id="AP023440">
    <property type="protein sequence ID" value="BCL25204.1"/>
    <property type="molecule type" value="Genomic_DNA"/>
</dbReference>
<gene>
    <name evidence="3" type="ORF">GCM10017557_00630</name>
</gene>
<evidence type="ECO:0000256" key="1">
    <source>
        <dbReference type="SAM" id="MobiDB-lite"/>
    </source>
</evidence>
<dbReference type="SUPFAM" id="SSF52540">
    <property type="entry name" value="P-loop containing nucleoside triphosphate hydrolases"/>
    <property type="match status" value="1"/>
</dbReference>
<sequence>MPSPDRRNLPHQVRQSASASTGARVVQAGGDLQYTEVHHHLPANDAVVVVERVLPRAEAVAEVFVGREGEVGSVLGILDPAHEASGMVVVSAVAGLAGIGKTALVRVCAMEAVSRGWFPGGALFVDLNGYAPQPDQRILPRQAYGPLLHTLGRDGTVHTAPAQQHALEYHRLLEDLAARERAVLLVLDNASTTDQIADLLPRSRRHRVVVTSRHTLTVRGSRTLDLGTLARADAVALIRRQFEQLSAWDGRVRDDEAGTLRLCELCENLPLALHIVTALLARSPSLTPDELADDLAHARSRLDLLDDGERAVRAAFELSYQRLSPEQARLFRILPVNPGPHFGIATAAQLLGKDPRSSRPLLHELSRAHMIEHVGAGAWRQHDLIRDYAIELSTACLDDQKAPAARLLDHYSIKAAGTGEVLRTARRDAPADSEAVQSALAWFDQEQPNLQAAVAMGVTFDDADAALRILEAFVRLHRFRGQTAELVDTSQKIAALTTPGDERDHTVWALAGLSWTLGAYSNGGAEAERLLDFDREQFLSSLADDPRAARTQLNTLFDTARKSCSRLRDEGRHAAVPLFHQIYHLASMTGLDTRLESEALTAASRLAHRLGDDRLQVVCHVLEARRKIAPRSIGACLTALEEALELLTRSADTHAPPWQDACRQLTATALGVADALLTPRKGFRYDSGHAERAFHICRTTWRYMDAPGSEATALRRFAALRHHAGFPAEAISHYLDAVRIYEGLNRQKDVGGALLDLSAVHTAAGHPENAVRTAERAAAVFEAEQDLPSTRQALDVLALALLALGRSDEAIAASTRSEQMAVTTGDLGDRTSAAAALAQVLQRSGRGKEARRTARRALKLAKAADEPELYYSLHNWLADNGLLPD</sequence>
<protein>
    <recommendedName>
        <fullName evidence="2">Orc1-like AAA ATPase domain-containing protein</fullName>
    </recommendedName>
</protein>
<reference evidence="3 4" key="1">
    <citation type="journal article" date="2014" name="Int. J. Syst. Evol. Microbiol.">
        <title>Complete genome sequence of Corynebacterium casei LMG S-19264T (=DSM 44701T), isolated from a smear-ripened cheese.</title>
        <authorList>
            <consortium name="US DOE Joint Genome Institute (JGI-PGF)"/>
            <person name="Walter F."/>
            <person name="Albersmeier A."/>
            <person name="Kalinowski J."/>
            <person name="Ruckert C."/>
        </authorList>
    </citation>
    <scope>NUCLEOTIDE SEQUENCE [LARGE SCALE GENOMIC DNA]</scope>
    <source>
        <strain evidence="3 4">JCM 4677</strain>
    </source>
</reference>
<dbReference type="Proteomes" id="UP000516444">
    <property type="component" value="Chromosome"/>
</dbReference>
<accession>A0A7G1NU93</accession>
<organism evidence="3 4">
    <name type="scientific">Streptomyces aurantiacus</name>
    <dbReference type="NCBI Taxonomy" id="47760"/>
    <lineage>
        <taxon>Bacteria</taxon>
        <taxon>Bacillati</taxon>
        <taxon>Actinomycetota</taxon>
        <taxon>Actinomycetes</taxon>
        <taxon>Kitasatosporales</taxon>
        <taxon>Streptomycetaceae</taxon>
        <taxon>Streptomyces</taxon>
        <taxon>Streptomyces aurantiacus group</taxon>
    </lineage>
</organism>
<dbReference type="OrthoDB" id="3349744at2"/>
<dbReference type="InterPro" id="IPR041664">
    <property type="entry name" value="AAA_16"/>
</dbReference>
<dbReference type="InterPro" id="IPR027417">
    <property type="entry name" value="P-loop_NTPase"/>
</dbReference>
<dbReference type="AlphaFoldDB" id="A0A7G1NU93"/>
<feature type="domain" description="Orc1-like AAA ATPase" evidence="2">
    <location>
        <begin position="64"/>
        <end position="191"/>
    </location>
</feature>
<feature type="region of interest" description="Disordered" evidence="1">
    <location>
        <begin position="1"/>
        <end position="23"/>
    </location>
</feature>
<evidence type="ECO:0000313" key="4">
    <source>
        <dbReference type="Proteomes" id="UP000516444"/>
    </source>
</evidence>
<dbReference type="RefSeq" id="WP_055509130.1">
    <property type="nucleotide sequence ID" value="NZ_AP023440.1"/>
</dbReference>
<dbReference type="SUPFAM" id="SSF48452">
    <property type="entry name" value="TPR-like"/>
    <property type="match status" value="1"/>
</dbReference>
<name>A0A7G1NU93_9ACTN</name>
<evidence type="ECO:0000313" key="3">
    <source>
        <dbReference type="EMBL" id="BCL25204.1"/>
    </source>
</evidence>
<dbReference type="PANTHER" id="PTHR47691">
    <property type="entry name" value="REGULATOR-RELATED"/>
    <property type="match status" value="1"/>
</dbReference>
<evidence type="ECO:0000259" key="2">
    <source>
        <dbReference type="Pfam" id="PF13191"/>
    </source>
</evidence>
<dbReference type="PANTHER" id="PTHR47691:SF3">
    <property type="entry name" value="HTH-TYPE TRANSCRIPTIONAL REGULATOR RV0890C-RELATED"/>
    <property type="match status" value="1"/>
</dbReference>
<dbReference type="Pfam" id="PF13191">
    <property type="entry name" value="AAA_16"/>
    <property type="match status" value="1"/>
</dbReference>
<dbReference type="Gene3D" id="1.25.40.10">
    <property type="entry name" value="Tetratricopeptide repeat domain"/>
    <property type="match status" value="1"/>
</dbReference>